<organism evidence="9 10">
    <name type="scientific">Gossypium darwinii</name>
    <name type="common">Darwin's cotton</name>
    <name type="synonym">Gossypium barbadense var. darwinii</name>
    <dbReference type="NCBI Taxonomy" id="34276"/>
    <lineage>
        <taxon>Eukaryota</taxon>
        <taxon>Viridiplantae</taxon>
        <taxon>Streptophyta</taxon>
        <taxon>Embryophyta</taxon>
        <taxon>Tracheophyta</taxon>
        <taxon>Spermatophyta</taxon>
        <taxon>Magnoliopsida</taxon>
        <taxon>eudicotyledons</taxon>
        <taxon>Gunneridae</taxon>
        <taxon>Pentapetalae</taxon>
        <taxon>rosids</taxon>
        <taxon>malvids</taxon>
        <taxon>Malvales</taxon>
        <taxon>Malvaceae</taxon>
        <taxon>Malvoideae</taxon>
        <taxon>Gossypium</taxon>
    </lineage>
</organism>
<keyword evidence="2" id="KW-0926">Vacuole</keyword>
<keyword evidence="10" id="KW-1185">Reference proteome</keyword>
<accession>A0A5D2CZI5</accession>
<dbReference type="PANTHER" id="PTHR45738">
    <property type="entry name" value="POLYPHOSPHOINOSITIDE PHOSPHATASE"/>
    <property type="match status" value="1"/>
</dbReference>
<proteinExistence type="predicted"/>
<evidence type="ECO:0000256" key="1">
    <source>
        <dbReference type="ARBA" id="ARBA00004148"/>
    </source>
</evidence>
<keyword evidence="7" id="KW-0812">Transmembrane</keyword>
<dbReference type="InterPro" id="IPR043573">
    <property type="entry name" value="Fig4-like"/>
</dbReference>
<protein>
    <recommendedName>
        <fullName evidence="8">SAC domain-containing protein</fullName>
    </recommendedName>
</protein>
<dbReference type="GO" id="GO:0043813">
    <property type="term" value="F:phosphatidylinositol-3,5-bisphosphate 5-phosphatase activity"/>
    <property type="evidence" value="ECO:0007669"/>
    <property type="project" value="InterPro"/>
</dbReference>
<evidence type="ECO:0000313" key="10">
    <source>
        <dbReference type="Proteomes" id="UP000323506"/>
    </source>
</evidence>
<dbReference type="InterPro" id="IPR002013">
    <property type="entry name" value="SAC_dom"/>
</dbReference>
<comment type="subcellular location">
    <subcellularLocation>
        <location evidence="1">Vacuole membrane</location>
        <topology evidence="1">Peripheral membrane protein</topology>
    </subcellularLocation>
</comment>
<gene>
    <name evidence="9" type="ORF">ES288_D04G122400v1</name>
</gene>
<comment type="subunit">
    <text evidence="6">Component of the PI(3,5)P2 regulatory complex at least composed of ATG18, SAC/FIG4, FAB1 and VAC14.</text>
</comment>
<evidence type="ECO:0000256" key="3">
    <source>
        <dbReference type="ARBA" id="ARBA00022801"/>
    </source>
</evidence>
<dbReference type="Proteomes" id="UP000323506">
    <property type="component" value="Chromosome D04"/>
</dbReference>
<evidence type="ECO:0000256" key="6">
    <source>
        <dbReference type="ARBA" id="ARBA00023464"/>
    </source>
</evidence>
<dbReference type="Pfam" id="PF02383">
    <property type="entry name" value="Syja_N"/>
    <property type="match status" value="1"/>
</dbReference>
<evidence type="ECO:0000259" key="8">
    <source>
        <dbReference type="PROSITE" id="PS50275"/>
    </source>
</evidence>
<evidence type="ECO:0000256" key="4">
    <source>
        <dbReference type="ARBA" id="ARBA00023136"/>
    </source>
</evidence>
<evidence type="ECO:0000256" key="5">
    <source>
        <dbReference type="ARBA" id="ARBA00023337"/>
    </source>
</evidence>
<dbReference type="GO" id="GO:0046856">
    <property type="term" value="P:phosphatidylinositol dephosphorylation"/>
    <property type="evidence" value="ECO:0007669"/>
    <property type="project" value="InterPro"/>
</dbReference>
<dbReference type="PANTHER" id="PTHR45738:SF25">
    <property type="entry name" value="PHOSPHOINOSITIDE PHOSPHATASE SAC3-RELATED"/>
    <property type="match status" value="1"/>
</dbReference>
<evidence type="ECO:0000313" key="9">
    <source>
        <dbReference type="EMBL" id="TYG73695.1"/>
    </source>
</evidence>
<evidence type="ECO:0000256" key="2">
    <source>
        <dbReference type="ARBA" id="ARBA00022554"/>
    </source>
</evidence>
<dbReference type="PROSITE" id="PS50275">
    <property type="entry name" value="SAC"/>
    <property type="match status" value="1"/>
</dbReference>
<dbReference type="GO" id="GO:0005774">
    <property type="term" value="C:vacuolar membrane"/>
    <property type="evidence" value="ECO:0007669"/>
    <property type="project" value="UniProtKB-SubCell"/>
</dbReference>
<sequence length="214" mass="25248">MGLDKYENAELIKYGFIEDIWYKKLLSSVDLTKDFFLSYSYNVMCSLQKNLYNNEPGEVLYETMFVCNEFLTRGISNHLKNTLWTVTLVYGFFKQASFSVSGRRFKLFLIARRSRHYEPVKRDDEDDSVAKMKAAEEALEAKQKVTNSLSATCSFFFIMFYNFVTNCSWYSEDIYAKLPYDSIVFVLHGCTMYFLTSLINFMWCLIFRYCLCNL</sequence>
<keyword evidence="7" id="KW-1133">Transmembrane helix</keyword>
<name>A0A5D2CZI5_GOSDA</name>
<evidence type="ECO:0000256" key="7">
    <source>
        <dbReference type="SAM" id="Phobius"/>
    </source>
</evidence>
<comment type="catalytic activity">
    <reaction evidence="5">
        <text>a 1,2-diacyl-sn-glycero-3-phospho-(1D-myo-inositol-3,5-bisphosphate) + H2O = a 1,2-diacyl-sn-glycero-3-phospho-(1D-myo-inositol-3-phosphate) + phosphate</text>
        <dbReference type="Rhea" id="RHEA:32955"/>
        <dbReference type="ChEBI" id="CHEBI:15377"/>
        <dbReference type="ChEBI" id="CHEBI:43474"/>
        <dbReference type="ChEBI" id="CHEBI:57923"/>
        <dbReference type="ChEBI" id="CHEBI:58088"/>
    </reaction>
</comment>
<feature type="domain" description="SAC" evidence="8">
    <location>
        <begin position="26"/>
        <end position="116"/>
    </location>
</feature>
<reference evidence="9 10" key="1">
    <citation type="submission" date="2019-06" db="EMBL/GenBank/DDBJ databases">
        <title>WGS assembly of Gossypium darwinii.</title>
        <authorList>
            <person name="Chen Z.J."/>
            <person name="Sreedasyam A."/>
            <person name="Ando A."/>
            <person name="Song Q."/>
            <person name="De L."/>
            <person name="Hulse-Kemp A."/>
            <person name="Ding M."/>
            <person name="Ye W."/>
            <person name="Kirkbride R."/>
            <person name="Jenkins J."/>
            <person name="Plott C."/>
            <person name="Lovell J."/>
            <person name="Lin Y.-M."/>
            <person name="Vaughn R."/>
            <person name="Liu B."/>
            <person name="Li W."/>
            <person name="Simpson S."/>
            <person name="Scheffler B."/>
            <person name="Saski C."/>
            <person name="Grover C."/>
            <person name="Hu G."/>
            <person name="Conover J."/>
            <person name="Carlson J."/>
            <person name="Shu S."/>
            <person name="Boston L."/>
            <person name="Williams M."/>
            <person name="Peterson D."/>
            <person name="Mcgee K."/>
            <person name="Jones D."/>
            <person name="Wendel J."/>
            <person name="Stelly D."/>
            <person name="Grimwood J."/>
            <person name="Schmutz J."/>
        </authorList>
    </citation>
    <scope>NUCLEOTIDE SEQUENCE [LARGE SCALE GENOMIC DNA]</scope>
    <source>
        <strain evidence="9">1808015.09</strain>
    </source>
</reference>
<dbReference type="AlphaFoldDB" id="A0A5D2CZI5"/>
<keyword evidence="4 7" id="KW-0472">Membrane</keyword>
<dbReference type="EMBL" id="CM017704">
    <property type="protein sequence ID" value="TYG73695.1"/>
    <property type="molecule type" value="Genomic_DNA"/>
</dbReference>
<keyword evidence="3" id="KW-0378">Hydrolase</keyword>
<feature type="transmembrane region" description="Helical" evidence="7">
    <location>
        <begin position="149"/>
        <end position="171"/>
    </location>
</feature>
<feature type="transmembrane region" description="Helical" evidence="7">
    <location>
        <begin position="183"/>
        <end position="211"/>
    </location>
</feature>